<dbReference type="SUPFAM" id="SSF89919">
    <property type="entry name" value="Ribosome-binding factor A, RbfA"/>
    <property type="match status" value="1"/>
</dbReference>
<organism evidence="3 4">
    <name type="scientific">Kineobactrum salinum</name>
    <dbReference type="NCBI Taxonomy" id="2708301"/>
    <lineage>
        <taxon>Bacteria</taxon>
        <taxon>Pseudomonadati</taxon>
        <taxon>Pseudomonadota</taxon>
        <taxon>Gammaproteobacteria</taxon>
        <taxon>Cellvibrionales</taxon>
        <taxon>Halieaceae</taxon>
        <taxon>Kineobactrum</taxon>
    </lineage>
</organism>
<dbReference type="EMBL" id="CP048711">
    <property type="protein sequence ID" value="QIB64879.1"/>
    <property type="molecule type" value="Genomic_DNA"/>
</dbReference>
<gene>
    <name evidence="2 3" type="primary">rbfA</name>
    <name evidence="3" type="ORF">G3T16_05210</name>
</gene>
<reference evidence="3 4" key="1">
    <citation type="submission" date="2020-02" db="EMBL/GenBank/DDBJ databases">
        <title>Genome sequencing for Kineobactrum sp. M2.</title>
        <authorList>
            <person name="Park S.-J."/>
        </authorList>
    </citation>
    <scope>NUCLEOTIDE SEQUENCE [LARGE SCALE GENOMIC DNA]</scope>
    <source>
        <strain evidence="3 4">M2</strain>
    </source>
</reference>
<proteinExistence type="inferred from homology"/>
<keyword evidence="1 2" id="KW-0690">Ribosome biogenesis</keyword>
<comment type="function">
    <text evidence="2">One of several proteins that assist in the late maturation steps of the functional core of the 30S ribosomal subunit. Associates with free 30S ribosomal subunits (but not with 30S subunits that are part of 70S ribosomes or polysomes). Required for efficient processing of 16S rRNA. May interact with the 5'-terminal helix region of 16S rRNA.</text>
</comment>
<dbReference type="KEGG" id="kim:G3T16_05210"/>
<comment type="similarity">
    <text evidence="2">Belongs to the RbfA family.</text>
</comment>
<comment type="subcellular location">
    <subcellularLocation>
        <location evidence="2">Cytoplasm</location>
    </subcellularLocation>
</comment>
<dbReference type="GO" id="GO:0043024">
    <property type="term" value="F:ribosomal small subunit binding"/>
    <property type="evidence" value="ECO:0007669"/>
    <property type="project" value="TreeGrafter"/>
</dbReference>
<dbReference type="PROSITE" id="PS01319">
    <property type="entry name" value="RBFA"/>
    <property type="match status" value="1"/>
</dbReference>
<dbReference type="PANTHER" id="PTHR33515:SF1">
    <property type="entry name" value="RIBOSOME-BINDING FACTOR A, CHLOROPLASTIC-RELATED"/>
    <property type="match status" value="1"/>
</dbReference>
<evidence type="ECO:0000256" key="2">
    <source>
        <dbReference type="HAMAP-Rule" id="MF_00003"/>
    </source>
</evidence>
<dbReference type="InterPro" id="IPR020053">
    <property type="entry name" value="Ribosome-bd_factorA_CS"/>
</dbReference>
<dbReference type="AlphaFoldDB" id="A0A6C0TZV5"/>
<dbReference type="RefSeq" id="WP_163494128.1">
    <property type="nucleotide sequence ID" value="NZ_CP048711.1"/>
</dbReference>
<dbReference type="GO" id="GO:0030490">
    <property type="term" value="P:maturation of SSU-rRNA"/>
    <property type="evidence" value="ECO:0007669"/>
    <property type="project" value="UniProtKB-UniRule"/>
</dbReference>
<dbReference type="InterPro" id="IPR015946">
    <property type="entry name" value="KH_dom-like_a/b"/>
</dbReference>
<name>A0A6C0TZV5_9GAMM</name>
<dbReference type="HAMAP" id="MF_00003">
    <property type="entry name" value="RbfA"/>
    <property type="match status" value="1"/>
</dbReference>
<dbReference type="InterPro" id="IPR023799">
    <property type="entry name" value="RbfA_dom_sf"/>
</dbReference>
<dbReference type="PANTHER" id="PTHR33515">
    <property type="entry name" value="RIBOSOME-BINDING FACTOR A, CHLOROPLASTIC-RELATED"/>
    <property type="match status" value="1"/>
</dbReference>
<dbReference type="Proteomes" id="UP000477680">
    <property type="component" value="Chromosome"/>
</dbReference>
<dbReference type="Gene3D" id="3.30.300.20">
    <property type="match status" value="1"/>
</dbReference>
<keyword evidence="2" id="KW-0963">Cytoplasm</keyword>
<dbReference type="GO" id="GO:0005829">
    <property type="term" value="C:cytosol"/>
    <property type="evidence" value="ECO:0007669"/>
    <property type="project" value="TreeGrafter"/>
</dbReference>
<dbReference type="Pfam" id="PF02033">
    <property type="entry name" value="RBFA"/>
    <property type="match status" value="1"/>
</dbReference>
<dbReference type="InterPro" id="IPR000238">
    <property type="entry name" value="RbfA"/>
</dbReference>
<accession>A0A6C0TZV5</accession>
<evidence type="ECO:0000313" key="4">
    <source>
        <dbReference type="Proteomes" id="UP000477680"/>
    </source>
</evidence>
<sequence length="133" mass="15019">MAKEYSRTQRVADYLQRELAALIQHEVRDPRVGMVSITSVDVSRDLGYARVYFTRLGSDSAEEAKEASEALNKAAGFLRSQLSRDSNMRSVPQLRFYFDSSVGRGRELEDLIRRAAAADRELGLRDDESGEEN</sequence>
<protein>
    <recommendedName>
        <fullName evidence="2">Ribosome-binding factor A</fullName>
    </recommendedName>
</protein>
<comment type="subunit">
    <text evidence="2">Monomer. Binds 30S ribosomal subunits, but not 50S ribosomal subunits or 70S ribosomes.</text>
</comment>
<keyword evidence="4" id="KW-1185">Reference proteome</keyword>
<evidence type="ECO:0000256" key="1">
    <source>
        <dbReference type="ARBA" id="ARBA00022517"/>
    </source>
</evidence>
<evidence type="ECO:0000313" key="3">
    <source>
        <dbReference type="EMBL" id="QIB64879.1"/>
    </source>
</evidence>
<dbReference type="NCBIfam" id="TIGR00082">
    <property type="entry name" value="rbfA"/>
    <property type="match status" value="1"/>
</dbReference>